<dbReference type="EMBL" id="JANQBD010000020">
    <property type="protein sequence ID" value="MCR8634589.1"/>
    <property type="molecule type" value="Genomic_DNA"/>
</dbReference>
<sequence>MYLYKCKSCLLQHAHKPVNRFPWTEEAFTKAKKKTKPSSYYRLLYLFIDEMFV</sequence>
<evidence type="ECO:0000313" key="2">
    <source>
        <dbReference type="Proteomes" id="UP001300012"/>
    </source>
</evidence>
<reference evidence="1 2" key="1">
    <citation type="submission" date="2022-08" db="EMBL/GenBank/DDBJ databases">
        <title>Paenibacillus endoradicis sp. nov., Paenibacillus radicibacter sp. nov and Paenibacillus pararadicis sp. nov., three cold-adapted plant growth-promoting bacteria isolated from root of Larix gmelinii in Great Khingan.</title>
        <authorList>
            <person name="Xue H."/>
        </authorList>
    </citation>
    <scope>NUCLEOTIDE SEQUENCE [LARGE SCALE GENOMIC DNA]</scope>
    <source>
        <strain evidence="1 2">N5-1-1-5</strain>
    </source>
</reference>
<accession>A0ABT1YQF2</accession>
<name>A0ABT1YQF2_9BACL</name>
<evidence type="ECO:0000313" key="1">
    <source>
        <dbReference type="EMBL" id="MCR8634589.1"/>
    </source>
</evidence>
<comment type="caution">
    <text evidence="1">The sequence shown here is derived from an EMBL/GenBank/DDBJ whole genome shotgun (WGS) entry which is preliminary data.</text>
</comment>
<organism evidence="1 2">
    <name type="scientific">Paenibacillus radicis</name>
    <name type="common">ex Xue et al. 2023</name>
    <dbReference type="NCBI Taxonomy" id="2972489"/>
    <lineage>
        <taxon>Bacteria</taxon>
        <taxon>Bacillati</taxon>
        <taxon>Bacillota</taxon>
        <taxon>Bacilli</taxon>
        <taxon>Bacillales</taxon>
        <taxon>Paenibacillaceae</taxon>
        <taxon>Paenibacillus</taxon>
    </lineage>
</organism>
<proteinExistence type="predicted"/>
<dbReference type="Gene3D" id="3.40.30.10">
    <property type="entry name" value="Glutaredoxin"/>
    <property type="match status" value="1"/>
</dbReference>
<dbReference type="Proteomes" id="UP001300012">
    <property type="component" value="Unassembled WGS sequence"/>
</dbReference>
<protein>
    <submittedName>
        <fullName evidence="1">DUF255 domain-containing protein</fullName>
    </submittedName>
</protein>
<gene>
    <name evidence="1" type="ORF">NV381_25665</name>
</gene>
<keyword evidence="2" id="KW-1185">Reference proteome</keyword>